<dbReference type="WBParaSite" id="HPLM_0000197801-mRNA-1">
    <property type="protein sequence ID" value="HPLM_0000197801-mRNA-1"/>
    <property type="gene ID" value="HPLM_0000197801"/>
</dbReference>
<proteinExistence type="predicted"/>
<name>A0A0N4VXF8_HAEPC</name>
<reference evidence="1" key="1">
    <citation type="submission" date="2017-02" db="UniProtKB">
        <authorList>
            <consortium name="WormBaseParasite"/>
        </authorList>
    </citation>
    <scope>IDENTIFICATION</scope>
</reference>
<sequence>LPDVVTSASVSDDKLATLQGSNVIRVYAGAEVVLEAKMKSDSQCGSPASICYLPLNNAYLIGSNQGSMRLMC</sequence>
<protein>
    <submittedName>
        <fullName evidence="1">WD_REPEATS_REGION domain-containing protein</fullName>
    </submittedName>
</protein>
<dbReference type="AlphaFoldDB" id="A0A0N4VXF8"/>
<accession>A0A0N4VXF8</accession>
<evidence type="ECO:0000313" key="1">
    <source>
        <dbReference type="WBParaSite" id="HPLM_0000197801-mRNA-1"/>
    </source>
</evidence>
<organism evidence="1">
    <name type="scientific">Haemonchus placei</name>
    <name type="common">Barber's pole worm</name>
    <dbReference type="NCBI Taxonomy" id="6290"/>
    <lineage>
        <taxon>Eukaryota</taxon>
        <taxon>Metazoa</taxon>
        <taxon>Ecdysozoa</taxon>
        <taxon>Nematoda</taxon>
        <taxon>Chromadorea</taxon>
        <taxon>Rhabditida</taxon>
        <taxon>Rhabditina</taxon>
        <taxon>Rhabditomorpha</taxon>
        <taxon>Strongyloidea</taxon>
        <taxon>Trichostrongylidae</taxon>
        <taxon>Haemonchus</taxon>
    </lineage>
</organism>